<dbReference type="InterPro" id="IPR029753">
    <property type="entry name" value="D-isomer_DH_CS"/>
</dbReference>
<gene>
    <name evidence="7" type="primary">serA_3</name>
    <name evidence="7" type="ORF">OJF2_52610</name>
</gene>
<keyword evidence="3" id="KW-0520">NAD</keyword>
<dbReference type="Gene3D" id="3.40.50.720">
    <property type="entry name" value="NAD(P)-binding Rossmann-like Domain"/>
    <property type="match status" value="2"/>
</dbReference>
<evidence type="ECO:0000256" key="3">
    <source>
        <dbReference type="ARBA" id="ARBA00023027"/>
    </source>
</evidence>
<dbReference type="OrthoDB" id="277029at2"/>
<feature type="domain" description="D-isomer specific 2-hydroxyacid dehydrogenase NAD-binding" evidence="6">
    <location>
        <begin position="112"/>
        <end position="285"/>
    </location>
</feature>
<dbReference type="SUPFAM" id="SSF51735">
    <property type="entry name" value="NAD(P)-binding Rossmann-fold domains"/>
    <property type="match status" value="1"/>
</dbReference>
<evidence type="ECO:0000259" key="5">
    <source>
        <dbReference type="Pfam" id="PF00389"/>
    </source>
</evidence>
<keyword evidence="8" id="KW-1185">Reference proteome</keyword>
<organism evidence="7 8">
    <name type="scientific">Aquisphaera giovannonii</name>
    <dbReference type="NCBI Taxonomy" id="406548"/>
    <lineage>
        <taxon>Bacteria</taxon>
        <taxon>Pseudomonadati</taxon>
        <taxon>Planctomycetota</taxon>
        <taxon>Planctomycetia</taxon>
        <taxon>Isosphaerales</taxon>
        <taxon>Isosphaeraceae</taxon>
        <taxon>Aquisphaera</taxon>
    </lineage>
</organism>
<dbReference type="GO" id="GO:0004617">
    <property type="term" value="F:phosphoglycerate dehydrogenase activity"/>
    <property type="evidence" value="ECO:0007669"/>
    <property type="project" value="UniProtKB-EC"/>
</dbReference>
<comment type="similarity">
    <text evidence="1 4">Belongs to the D-isomer specific 2-hydroxyacid dehydrogenase family.</text>
</comment>
<evidence type="ECO:0000256" key="1">
    <source>
        <dbReference type="ARBA" id="ARBA00005854"/>
    </source>
</evidence>
<dbReference type="SUPFAM" id="SSF52283">
    <property type="entry name" value="Formate/glycerate dehydrogenase catalytic domain-like"/>
    <property type="match status" value="1"/>
</dbReference>
<dbReference type="RefSeq" id="WP_148596337.1">
    <property type="nucleotide sequence ID" value="NZ_CP042997.1"/>
</dbReference>
<dbReference type="Pfam" id="PF02826">
    <property type="entry name" value="2-Hacid_dh_C"/>
    <property type="match status" value="1"/>
</dbReference>
<name>A0A5B9W7M1_9BACT</name>
<dbReference type="KEGG" id="agv:OJF2_52610"/>
<dbReference type="InterPro" id="IPR006140">
    <property type="entry name" value="D-isomer_DH_NAD-bd"/>
</dbReference>
<keyword evidence="2 4" id="KW-0560">Oxidoreductase</keyword>
<dbReference type="InterPro" id="IPR036291">
    <property type="entry name" value="NAD(P)-bd_dom_sf"/>
</dbReference>
<sequence>MPTVLIGPHLIRNQPGPFRDVLLASGFSIVDPEAGFVMTEEDYRKYLPDADALIAGGERLPGDVIRAAPRLRAIARTGVGYDSVDVATATERNIPVLITPGTNQESVAEQAFALLLALTRNVAASTAAIRQGTWDRRLVAPIRGRTMGLVGFGRIGHAVAVRALAFGMSVVAFDPLAEQDAFDRAGVRRVDLPELLASSDVVSLHAPLNDHTKGLVDRKFLSLMKPGSYLINTARGGLVVDEDLRDGLVSGHLAGAGLDVFNEEPPGPENVLIGLPNVALSPHVGGTDRQSMSDMAEMAARAIVDLHQGRWPEGCVVNEEIRPGWRW</sequence>
<feature type="domain" description="D-isomer specific 2-hydroxyacid dehydrogenase catalytic" evidence="5">
    <location>
        <begin position="38"/>
        <end position="316"/>
    </location>
</feature>
<accession>A0A5B9W7M1</accession>
<dbReference type="Proteomes" id="UP000324233">
    <property type="component" value="Chromosome"/>
</dbReference>
<dbReference type="PANTHER" id="PTHR42789:SF1">
    <property type="entry name" value="D-ISOMER SPECIFIC 2-HYDROXYACID DEHYDROGENASE FAMILY PROTEIN (AFU_ORTHOLOGUE AFUA_6G10090)"/>
    <property type="match status" value="1"/>
</dbReference>
<evidence type="ECO:0000313" key="7">
    <source>
        <dbReference type="EMBL" id="QEH36676.1"/>
    </source>
</evidence>
<evidence type="ECO:0000256" key="2">
    <source>
        <dbReference type="ARBA" id="ARBA00023002"/>
    </source>
</evidence>
<dbReference type="InterPro" id="IPR006139">
    <property type="entry name" value="D-isomer_2_OHA_DH_cat_dom"/>
</dbReference>
<dbReference type="EC" id="1.1.1.95" evidence="7"/>
<protein>
    <submittedName>
        <fullName evidence="7">D-3-phosphoglycerate dehydrogenase</fullName>
        <ecNumber evidence="7">1.1.1.95</ecNumber>
    </submittedName>
</protein>
<evidence type="ECO:0000313" key="8">
    <source>
        <dbReference type="Proteomes" id="UP000324233"/>
    </source>
</evidence>
<dbReference type="PANTHER" id="PTHR42789">
    <property type="entry name" value="D-ISOMER SPECIFIC 2-HYDROXYACID DEHYDROGENASE FAMILY PROTEIN (AFU_ORTHOLOGUE AFUA_6G10090)"/>
    <property type="match status" value="1"/>
</dbReference>
<dbReference type="GO" id="GO:0051287">
    <property type="term" value="F:NAD binding"/>
    <property type="evidence" value="ECO:0007669"/>
    <property type="project" value="InterPro"/>
</dbReference>
<dbReference type="PROSITE" id="PS00670">
    <property type="entry name" value="D_2_HYDROXYACID_DH_2"/>
    <property type="match status" value="1"/>
</dbReference>
<dbReference type="EMBL" id="CP042997">
    <property type="protein sequence ID" value="QEH36676.1"/>
    <property type="molecule type" value="Genomic_DNA"/>
</dbReference>
<evidence type="ECO:0000256" key="4">
    <source>
        <dbReference type="RuleBase" id="RU003719"/>
    </source>
</evidence>
<dbReference type="AlphaFoldDB" id="A0A5B9W7M1"/>
<dbReference type="Pfam" id="PF00389">
    <property type="entry name" value="2-Hacid_dh"/>
    <property type="match status" value="1"/>
</dbReference>
<dbReference type="FunFam" id="3.40.50.720:FF:000203">
    <property type="entry name" value="D-3-phosphoglycerate dehydrogenase (SerA)"/>
    <property type="match status" value="1"/>
</dbReference>
<dbReference type="PROSITE" id="PS00671">
    <property type="entry name" value="D_2_HYDROXYACID_DH_3"/>
    <property type="match status" value="1"/>
</dbReference>
<dbReference type="InterPro" id="IPR050857">
    <property type="entry name" value="D-2-hydroxyacid_DH"/>
</dbReference>
<dbReference type="CDD" id="cd12172">
    <property type="entry name" value="PGDH_like_2"/>
    <property type="match status" value="1"/>
</dbReference>
<evidence type="ECO:0000259" key="6">
    <source>
        <dbReference type="Pfam" id="PF02826"/>
    </source>
</evidence>
<proteinExistence type="inferred from homology"/>
<reference evidence="7 8" key="1">
    <citation type="submission" date="2019-08" db="EMBL/GenBank/DDBJ databases">
        <title>Deep-cultivation of Planctomycetes and their phenomic and genomic characterization uncovers novel biology.</title>
        <authorList>
            <person name="Wiegand S."/>
            <person name="Jogler M."/>
            <person name="Boedeker C."/>
            <person name="Pinto D."/>
            <person name="Vollmers J."/>
            <person name="Rivas-Marin E."/>
            <person name="Kohn T."/>
            <person name="Peeters S.H."/>
            <person name="Heuer A."/>
            <person name="Rast P."/>
            <person name="Oberbeckmann S."/>
            <person name="Bunk B."/>
            <person name="Jeske O."/>
            <person name="Meyerdierks A."/>
            <person name="Storesund J.E."/>
            <person name="Kallscheuer N."/>
            <person name="Luecker S."/>
            <person name="Lage O.M."/>
            <person name="Pohl T."/>
            <person name="Merkel B.J."/>
            <person name="Hornburger P."/>
            <person name="Mueller R.-W."/>
            <person name="Bruemmer F."/>
            <person name="Labrenz M."/>
            <person name="Spormann A.M."/>
            <person name="Op den Camp H."/>
            <person name="Overmann J."/>
            <person name="Amann R."/>
            <person name="Jetten M.S.M."/>
            <person name="Mascher T."/>
            <person name="Medema M.H."/>
            <person name="Devos D.P."/>
            <person name="Kaster A.-K."/>
            <person name="Ovreas L."/>
            <person name="Rohde M."/>
            <person name="Galperin M.Y."/>
            <person name="Jogler C."/>
        </authorList>
    </citation>
    <scope>NUCLEOTIDE SEQUENCE [LARGE SCALE GENOMIC DNA]</scope>
    <source>
        <strain evidence="7 8">OJF2</strain>
    </source>
</reference>